<keyword evidence="9 13" id="KW-1133">Transmembrane helix</keyword>
<feature type="compositionally biased region" description="Low complexity" evidence="12">
    <location>
        <begin position="658"/>
        <end position="675"/>
    </location>
</feature>
<evidence type="ECO:0000256" key="7">
    <source>
        <dbReference type="ARBA" id="ARBA00022692"/>
    </source>
</evidence>
<dbReference type="FunFam" id="3.30.565.10:FF:000006">
    <property type="entry name" value="Sensor histidine kinase WalK"/>
    <property type="match status" value="1"/>
</dbReference>
<dbReference type="GO" id="GO:0005509">
    <property type="term" value="F:calcium ion binding"/>
    <property type="evidence" value="ECO:0007669"/>
    <property type="project" value="UniProtKB-ARBA"/>
</dbReference>
<comment type="subcellular location">
    <subcellularLocation>
        <location evidence="3">Cell membrane</location>
    </subcellularLocation>
</comment>
<feature type="domain" description="Histidine kinase" evidence="14">
    <location>
        <begin position="325"/>
        <end position="554"/>
    </location>
</feature>
<dbReference type="CDD" id="cd00082">
    <property type="entry name" value="HisKA"/>
    <property type="match status" value="1"/>
</dbReference>
<dbReference type="PROSITE" id="PS50109">
    <property type="entry name" value="HIS_KIN"/>
    <property type="match status" value="1"/>
</dbReference>
<dbReference type="SUPFAM" id="SSF158472">
    <property type="entry name" value="HAMP domain-like"/>
    <property type="match status" value="1"/>
</dbReference>
<evidence type="ECO:0000256" key="11">
    <source>
        <dbReference type="ARBA" id="ARBA00023136"/>
    </source>
</evidence>
<dbReference type="GO" id="GO:0000155">
    <property type="term" value="F:phosphorelay sensor kinase activity"/>
    <property type="evidence" value="ECO:0007669"/>
    <property type="project" value="InterPro"/>
</dbReference>
<evidence type="ECO:0000256" key="2">
    <source>
        <dbReference type="ARBA" id="ARBA00001968"/>
    </source>
</evidence>
<evidence type="ECO:0000256" key="9">
    <source>
        <dbReference type="ARBA" id="ARBA00022989"/>
    </source>
</evidence>
<keyword evidence="6" id="KW-0808">Transferase</keyword>
<feature type="compositionally biased region" description="Low complexity" evidence="12">
    <location>
        <begin position="687"/>
        <end position="713"/>
    </location>
</feature>
<evidence type="ECO:0000256" key="6">
    <source>
        <dbReference type="ARBA" id="ARBA00022679"/>
    </source>
</evidence>
<evidence type="ECO:0000259" key="14">
    <source>
        <dbReference type="PROSITE" id="PS50109"/>
    </source>
</evidence>
<feature type="transmembrane region" description="Helical" evidence="13">
    <location>
        <begin position="35"/>
        <end position="58"/>
    </location>
</feature>
<dbReference type="InterPro" id="IPR003661">
    <property type="entry name" value="HisK_dim/P_dom"/>
</dbReference>
<evidence type="ECO:0000256" key="8">
    <source>
        <dbReference type="ARBA" id="ARBA00022777"/>
    </source>
</evidence>
<name>A0A7R7DK83_9ACTN</name>
<dbReference type="SMART" id="SM00304">
    <property type="entry name" value="HAMP"/>
    <property type="match status" value="1"/>
</dbReference>
<dbReference type="SUPFAM" id="SSF55874">
    <property type="entry name" value="ATPase domain of HSP90 chaperone/DNA topoisomerase II/histidine kinase"/>
    <property type="match status" value="1"/>
</dbReference>
<comment type="catalytic activity">
    <reaction evidence="1">
        <text>ATP + protein L-histidine = ADP + protein N-phospho-L-histidine.</text>
        <dbReference type="EC" id="2.7.13.3"/>
    </reaction>
</comment>
<dbReference type="Pfam" id="PF00512">
    <property type="entry name" value="HisKA"/>
    <property type="match status" value="1"/>
</dbReference>
<keyword evidence="5" id="KW-0597">Phosphoprotein</keyword>
<dbReference type="EC" id="2.7.13.3" evidence="4"/>
<dbReference type="Proteomes" id="UP000611640">
    <property type="component" value="Chromosome"/>
</dbReference>
<evidence type="ECO:0000256" key="13">
    <source>
        <dbReference type="SAM" id="Phobius"/>
    </source>
</evidence>
<dbReference type="InterPro" id="IPR005467">
    <property type="entry name" value="His_kinase_dom"/>
</dbReference>
<dbReference type="InterPro" id="IPR036890">
    <property type="entry name" value="HATPase_C_sf"/>
</dbReference>
<accession>A0A7R7DK83</accession>
<protein>
    <recommendedName>
        <fullName evidence="4">histidine kinase</fullName>
        <ecNumber evidence="4">2.7.13.3</ecNumber>
    </recommendedName>
</protein>
<dbReference type="PANTHER" id="PTHR45436:SF5">
    <property type="entry name" value="SENSOR HISTIDINE KINASE TRCS"/>
    <property type="match status" value="1"/>
</dbReference>
<keyword evidence="7 13" id="KW-0812">Transmembrane</keyword>
<evidence type="ECO:0000259" key="15">
    <source>
        <dbReference type="PROSITE" id="PS50885"/>
    </source>
</evidence>
<reference evidence="16 17" key="1">
    <citation type="submission" date="2020-08" db="EMBL/GenBank/DDBJ databases">
        <title>Whole genome shotgun sequence of Actinocatenispora thailandica NBRC 105041.</title>
        <authorList>
            <person name="Komaki H."/>
            <person name="Tamura T."/>
        </authorList>
    </citation>
    <scope>NUCLEOTIDE SEQUENCE [LARGE SCALE GENOMIC DNA]</scope>
    <source>
        <strain evidence="16 17">NBRC 105041</strain>
    </source>
</reference>
<evidence type="ECO:0000256" key="1">
    <source>
        <dbReference type="ARBA" id="ARBA00000085"/>
    </source>
</evidence>
<proteinExistence type="predicted"/>
<dbReference type="InterPro" id="IPR004358">
    <property type="entry name" value="Sig_transdc_His_kin-like_C"/>
</dbReference>
<feature type="region of interest" description="Disordered" evidence="12">
    <location>
        <begin position="549"/>
        <end position="726"/>
    </location>
</feature>
<keyword evidence="10" id="KW-0902">Two-component regulatory system</keyword>
<evidence type="ECO:0000313" key="17">
    <source>
        <dbReference type="Proteomes" id="UP000611640"/>
    </source>
</evidence>
<dbReference type="InterPro" id="IPR003594">
    <property type="entry name" value="HATPase_dom"/>
</dbReference>
<dbReference type="KEGG" id="atl:Athai_07070"/>
<dbReference type="Pfam" id="PF00672">
    <property type="entry name" value="HAMP"/>
    <property type="match status" value="1"/>
</dbReference>
<comment type="cofactor">
    <cofactor evidence="2">
        <name>a divalent metal cation</name>
        <dbReference type="ChEBI" id="CHEBI:60240"/>
    </cofactor>
</comment>
<dbReference type="CDD" id="cd00075">
    <property type="entry name" value="HATPase"/>
    <property type="match status" value="1"/>
</dbReference>
<keyword evidence="17" id="KW-1185">Reference proteome</keyword>
<evidence type="ECO:0000256" key="4">
    <source>
        <dbReference type="ARBA" id="ARBA00012438"/>
    </source>
</evidence>
<evidence type="ECO:0000256" key="12">
    <source>
        <dbReference type="SAM" id="MobiDB-lite"/>
    </source>
</evidence>
<dbReference type="Gene3D" id="1.10.287.130">
    <property type="match status" value="1"/>
</dbReference>
<keyword evidence="8" id="KW-0418">Kinase</keyword>
<organism evidence="16 17">
    <name type="scientific">Actinocatenispora thailandica</name>
    <dbReference type="NCBI Taxonomy" id="227318"/>
    <lineage>
        <taxon>Bacteria</taxon>
        <taxon>Bacillati</taxon>
        <taxon>Actinomycetota</taxon>
        <taxon>Actinomycetes</taxon>
        <taxon>Micromonosporales</taxon>
        <taxon>Micromonosporaceae</taxon>
        <taxon>Actinocatenispora</taxon>
    </lineage>
</organism>
<dbReference type="CDD" id="cd06225">
    <property type="entry name" value="HAMP"/>
    <property type="match status" value="1"/>
</dbReference>
<dbReference type="SMART" id="SM00387">
    <property type="entry name" value="HATPase_c"/>
    <property type="match status" value="1"/>
</dbReference>
<feature type="compositionally biased region" description="Basic and acidic residues" evidence="12">
    <location>
        <begin position="637"/>
        <end position="651"/>
    </location>
</feature>
<dbReference type="SMART" id="SM00388">
    <property type="entry name" value="HisKA"/>
    <property type="match status" value="1"/>
</dbReference>
<feature type="domain" description="HAMP" evidence="15">
    <location>
        <begin position="229"/>
        <end position="282"/>
    </location>
</feature>
<dbReference type="AlphaFoldDB" id="A0A7R7DK83"/>
<dbReference type="PRINTS" id="PR00344">
    <property type="entry name" value="BCTRLSENSOR"/>
</dbReference>
<dbReference type="Gene3D" id="6.10.340.10">
    <property type="match status" value="1"/>
</dbReference>
<feature type="transmembrane region" description="Helical" evidence="13">
    <location>
        <begin position="210"/>
        <end position="232"/>
    </location>
</feature>
<dbReference type="GO" id="GO:0005886">
    <property type="term" value="C:plasma membrane"/>
    <property type="evidence" value="ECO:0007669"/>
    <property type="project" value="UniProtKB-SubCell"/>
</dbReference>
<evidence type="ECO:0000256" key="10">
    <source>
        <dbReference type="ARBA" id="ARBA00023012"/>
    </source>
</evidence>
<dbReference type="Pfam" id="PF02518">
    <property type="entry name" value="HATPase_c"/>
    <property type="match status" value="1"/>
</dbReference>
<dbReference type="InterPro" id="IPR050428">
    <property type="entry name" value="TCS_sensor_his_kinase"/>
</dbReference>
<dbReference type="SUPFAM" id="SSF47384">
    <property type="entry name" value="Homodimeric domain of signal transducing histidine kinase"/>
    <property type="match status" value="1"/>
</dbReference>
<evidence type="ECO:0000313" key="16">
    <source>
        <dbReference type="EMBL" id="BCJ33204.1"/>
    </source>
</evidence>
<sequence>MSYAGPTRMPPPRSRRGLVGFARATVGRMPLASRMVAAAMVLVLAGLVLIGAASVMFLRGYLTARVDDQLNSLYRQTRTRIEQKVNAMPNTGGSQKIIFNVQDLVPSSSESPMKVRAQYTFETRQDNGALYSRTSSETQNPATYPVYPHSTSALDAAAGHPFSTGSNDDAHRWRVLVQPLKLGASNQYLIISASMDSVNATISRLITIEVIVGAAVLVLLAIVGAAVVTYSLHPLRDIERTAGAIAAGNLGLRVPERDPRTELGRLGRALNAMLGQIEAAFSAQAGSEHAARRSADAARRAADAARASAAAAHRSEEKMRRFVADASHELRTPLTTIRGFAELYRQRMDTAPGPVEQLDESRSAEANRLMRRIEAEASRMGLLVEDLLMLARLDQQRPVASEPVDLLAIAADAVQSARAIAPERDVSLHVGAGSDGPPVVLGDEPRLRQVLRNLVDNALAHTPAGTPVQIRVRTADGAAVVEVSDQGPGLTPEQRDRVFERFYRVDKARSREAGGTGLGLAIVASLVAAHHGRVDVDSAPGQGATFRVTLPLAPDDTDPPDDDASYHADPPPEAAVIDEPAGAGRPIGTDEPAPDGGPASPDEPAGSGSVTDGGPTGAGGSRQLDEPAGGGPAGAGEPERDGGPEHTDLPERTGGPGAPETAGGPDAPEAAGQPATAGSSATDEPSGRPADPAAPGRDAPTAADGAAGTPGTRYRTDDGAAPGRRR</sequence>
<dbReference type="PANTHER" id="PTHR45436">
    <property type="entry name" value="SENSOR HISTIDINE KINASE YKOH"/>
    <property type="match status" value="1"/>
</dbReference>
<evidence type="ECO:0000256" key="3">
    <source>
        <dbReference type="ARBA" id="ARBA00004236"/>
    </source>
</evidence>
<dbReference type="InterPro" id="IPR036097">
    <property type="entry name" value="HisK_dim/P_sf"/>
</dbReference>
<dbReference type="EMBL" id="AP023355">
    <property type="protein sequence ID" value="BCJ33204.1"/>
    <property type="molecule type" value="Genomic_DNA"/>
</dbReference>
<keyword evidence="11 13" id="KW-0472">Membrane</keyword>
<dbReference type="InterPro" id="IPR003660">
    <property type="entry name" value="HAMP_dom"/>
</dbReference>
<dbReference type="Gene3D" id="3.30.565.10">
    <property type="entry name" value="Histidine kinase-like ATPase, C-terminal domain"/>
    <property type="match status" value="1"/>
</dbReference>
<dbReference type="FunFam" id="1.10.287.130:FF:000001">
    <property type="entry name" value="Two-component sensor histidine kinase"/>
    <property type="match status" value="1"/>
</dbReference>
<evidence type="ECO:0000256" key="5">
    <source>
        <dbReference type="ARBA" id="ARBA00022553"/>
    </source>
</evidence>
<gene>
    <name evidence="16" type="ORF">Athai_07070</name>
</gene>
<dbReference type="PROSITE" id="PS50885">
    <property type="entry name" value="HAMP"/>
    <property type="match status" value="1"/>
</dbReference>